<protein>
    <submittedName>
        <fullName evidence="4">Alcohol dehydrogenase</fullName>
    </submittedName>
</protein>
<evidence type="ECO:0000313" key="4">
    <source>
        <dbReference type="EMBL" id="KWW21819.1"/>
    </source>
</evidence>
<accession>A0A109N1L4</accession>
<feature type="domain" description="Enoyl reductase (ER)" evidence="3">
    <location>
        <begin position="12"/>
        <end position="327"/>
    </location>
</feature>
<dbReference type="Gene3D" id="3.40.50.720">
    <property type="entry name" value="NAD(P)-binding Rossmann-like Domain"/>
    <property type="match status" value="1"/>
</dbReference>
<dbReference type="InterPro" id="IPR013154">
    <property type="entry name" value="ADH-like_N"/>
</dbReference>
<reference evidence="4 5" key="1">
    <citation type="submission" date="2015-11" db="EMBL/GenBank/DDBJ databases">
        <title>Genome Sequence of Bacillus simplex strain VanAntwerpen2.</title>
        <authorList>
            <person name="Couger M.B."/>
        </authorList>
    </citation>
    <scope>NUCLEOTIDE SEQUENCE [LARGE SCALE GENOMIC DNA]</scope>
    <source>
        <strain evidence="4 5">VanAntwerpen02</strain>
    </source>
</reference>
<dbReference type="Gene3D" id="3.90.180.10">
    <property type="entry name" value="Medium-chain alcohol dehydrogenases, catalytic domain"/>
    <property type="match status" value="1"/>
</dbReference>
<comment type="caution">
    <text evidence="4">The sequence shown here is derived from an EMBL/GenBank/DDBJ whole genome shotgun (WGS) entry which is preliminary data.</text>
</comment>
<dbReference type="InterPro" id="IPR020843">
    <property type="entry name" value="ER"/>
</dbReference>
<keyword evidence="1" id="KW-0521">NADP</keyword>
<dbReference type="PANTHER" id="PTHR48106">
    <property type="entry name" value="QUINONE OXIDOREDUCTASE PIG3-RELATED"/>
    <property type="match status" value="1"/>
</dbReference>
<keyword evidence="5" id="KW-1185">Reference proteome</keyword>
<organism evidence="4 5">
    <name type="scientific">Peribacillus simplex</name>
    <dbReference type="NCBI Taxonomy" id="1478"/>
    <lineage>
        <taxon>Bacteria</taxon>
        <taxon>Bacillati</taxon>
        <taxon>Bacillota</taxon>
        <taxon>Bacilli</taxon>
        <taxon>Bacillales</taxon>
        <taxon>Bacillaceae</taxon>
        <taxon>Peribacillus</taxon>
    </lineage>
</organism>
<dbReference type="RefSeq" id="WP_061140819.1">
    <property type="nucleotide sequence ID" value="NZ_LNNH01000010.1"/>
</dbReference>
<dbReference type="GO" id="GO:0016651">
    <property type="term" value="F:oxidoreductase activity, acting on NAD(P)H"/>
    <property type="evidence" value="ECO:0007669"/>
    <property type="project" value="TreeGrafter"/>
</dbReference>
<evidence type="ECO:0000259" key="3">
    <source>
        <dbReference type="SMART" id="SM00829"/>
    </source>
</evidence>
<name>A0A109N1L4_9BACI</name>
<dbReference type="Proteomes" id="UP000064189">
    <property type="component" value="Unassembled WGS sequence"/>
</dbReference>
<dbReference type="Pfam" id="PF08240">
    <property type="entry name" value="ADH_N"/>
    <property type="match status" value="1"/>
</dbReference>
<dbReference type="SUPFAM" id="SSF51735">
    <property type="entry name" value="NAD(P)-binding Rossmann-fold domains"/>
    <property type="match status" value="1"/>
</dbReference>
<dbReference type="AlphaFoldDB" id="A0A109N1L4"/>
<dbReference type="SMART" id="SM00829">
    <property type="entry name" value="PKS_ER"/>
    <property type="match status" value="1"/>
</dbReference>
<dbReference type="EMBL" id="LNNH01000010">
    <property type="protein sequence ID" value="KWW21819.1"/>
    <property type="molecule type" value="Genomic_DNA"/>
</dbReference>
<evidence type="ECO:0000256" key="2">
    <source>
        <dbReference type="ARBA" id="ARBA00023002"/>
    </source>
</evidence>
<sequence>MEARCAKFYEFGNPQNVIKVEHTSIQKPLSGEVLVRMTTRPINPSDLLPIRGAYSHRIPLPAIPGYEGVGIVEEVGPFGSKDLIGKRVLPLRGEGTWQEYVRTSAELAIVIPDSIEDHVAAQLYINPLTAWLICTESLALKPDDVLVVNACGSAIGRIFTQLSKILGFKLIAVTRNDTYTAELLKLGADLVIDTSRTALTDAVMEWTSGRGANAAIDSVGGNAGSELAFCVQPTGILLTIGLLSGQSVNWAKISKATKVHVQMFHLRHWNQRASVQTWHETFDRLLGFIADHSLKLMLPHSHYDLRDVQEAITVAETSSSNRGKVFLSS</sequence>
<keyword evidence="2" id="KW-0560">Oxidoreductase</keyword>
<dbReference type="PANTHER" id="PTHR48106:SF2">
    <property type="entry name" value="ZN2+-BINDING DEHYDROGENASE"/>
    <property type="match status" value="1"/>
</dbReference>
<gene>
    <name evidence="4" type="ORF">AS888_04830</name>
</gene>
<dbReference type="CDD" id="cd05282">
    <property type="entry name" value="ETR_like"/>
    <property type="match status" value="1"/>
</dbReference>
<dbReference type="InterPro" id="IPR036291">
    <property type="entry name" value="NAD(P)-bd_dom_sf"/>
</dbReference>
<dbReference type="GO" id="GO:0070402">
    <property type="term" value="F:NADPH binding"/>
    <property type="evidence" value="ECO:0007669"/>
    <property type="project" value="TreeGrafter"/>
</dbReference>
<evidence type="ECO:0000256" key="1">
    <source>
        <dbReference type="ARBA" id="ARBA00022857"/>
    </source>
</evidence>
<dbReference type="SUPFAM" id="SSF50129">
    <property type="entry name" value="GroES-like"/>
    <property type="match status" value="1"/>
</dbReference>
<evidence type="ECO:0000313" key="5">
    <source>
        <dbReference type="Proteomes" id="UP000064189"/>
    </source>
</evidence>
<dbReference type="Pfam" id="PF00107">
    <property type="entry name" value="ADH_zinc_N"/>
    <property type="match status" value="1"/>
</dbReference>
<dbReference type="InterPro" id="IPR013149">
    <property type="entry name" value="ADH-like_C"/>
</dbReference>
<proteinExistence type="predicted"/>
<dbReference type="InterPro" id="IPR011032">
    <property type="entry name" value="GroES-like_sf"/>
</dbReference>